<evidence type="ECO:0000313" key="6">
    <source>
        <dbReference type="EMBL" id="KAJ3502624.1"/>
    </source>
</evidence>
<dbReference type="NCBIfam" id="TIGR03649">
    <property type="entry name" value="ergot_EASG"/>
    <property type="match status" value="1"/>
</dbReference>
<dbReference type="PANTHER" id="PTHR43162:SF1">
    <property type="entry name" value="PRESTALK A DIFFERENTIATION PROTEIN A"/>
    <property type="match status" value="1"/>
</dbReference>
<dbReference type="InterPro" id="IPR019901">
    <property type="entry name" value="Ergot_alkaloid_biosynthesis"/>
</dbReference>
<feature type="domain" description="NmrA-like" evidence="5">
    <location>
        <begin position="63"/>
        <end position="218"/>
    </location>
</feature>
<keyword evidence="7" id="KW-1185">Reference proteome</keyword>
<comment type="pathway">
    <text evidence="1">Alkaloid biosynthesis; ergot alkaloid biosynthesis.</text>
</comment>
<dbReference type="Gene3D" id="3.90.25.10">
    <property type="entry name" value="UDP-galactose 4-epimerase, domain 1"/>
    <property type="match status" value="1"/>
</dbReference>
<accession>A0A9W8K161</accession>
<gene>
    <name evidence="6" type="ORF">NLJ89_g8802</name>
</gene>
<dbReference type="Pfam" id="PF05368">
    <property type="entry name" value="NmrA"/>
    <property type="match status" value="1"/>
</dbReference>
<proteinExistence type="inferred from homology"/>
<sequence length="279" mass="30585">MTTLITGGCGNTGSKLARLIQTASRPLLIASRSGTAPEPYKAVKFDWSDASTFENPFKADSNIDKVYIVISNIFDVLPIVQPFVDLSIAKGVKRFVLLSGSHTHKAGPYIGKLHEYIENTGVDFTVLRPTSFIENFAGVFAHSIRERNEIVSTAGNGRTPFVSGEDIAKAAFDALFADKSPNKEYYVVGPGLYSHDEVASLFSEILGRKVTHRRITGEEERAMLESVGMPPDQADFVSSAGQETAEGTEEALVGRNNTIQGTHTLREFIETNKHVWMKE</sequence>
<comment type="caution">
    <text evidence="6">The sequence shown here is derived from an EMBL/GenBank/DDBJ whole genome shotgun (WGS) entry which is preliminary data.</text>
</comment>
<protein>
    <recommendedName>
        <fullName evidence="5">NmrA-like domain-containing protein</fullName>
    </recommendedName>
</protein>
<organism evidence="6 7">
    <name type="scientific">Agrocybe chaxingu</name>
    <dbReference type="NCBI Taxonomy" id="84603"/>
    <lineage>
        <taxon>Eukaryota</taxon>
        <taxon>Fungi</taxon>
        <taxon>Dikarya</taxon>
        <taxon>Basidiomycota</taxon>
        <taxon>Agaricomycotina</taxon>
        <taxon>Agaricomycetes</taxon>
        <taxon>Agaricomycetidae</taxon>
        <taxon>Agaricales</taxon>
        <taxon>Agaricineae</taxon>
        <taxon>Strophariaceae</taxon>
        <taxon>Agrocybe</taxon>
    </lineage>
</organism>
<name>A0A9W8K161_9AGAR</name>
<dbReference type="InterPro" id="IPR008030">
    <property type="entry name" value="NmrA-like"/>
</dbReference>
<dbReference type="SUPFAM" id="SSF51735">
    <property type="entry name" value="NAD(P)-binding Rossmann-fold domains"/>
    <property type="match status" value="1"/>
</dbReference>
<evidence type="ECO:0000256" key="1">
    <source>
        <dbReference type="ARBA" id="ARBA00005107"/>
    </source>
</evidence>
<dbReference type="AlphaFoldDB" id="A0A9W8K161"/>
<evidence type="ECO:0000256" key="3">
    <source>
        <dbReference type="ARBA" id="ARBA00022589"/>
    </source>
</evidence>
<keyword evidence="4" id="KW-0560">Oxidoreductase</keyword>
<evidence type="ECO:0000256" key="2">
    <source>
        <dbReference type="ARBA" id="ARBA00005372"/>
    </source>
</evidence>
<dbReference type="EMBL" id="JANKHO010001255">
    <property type="protein sequence ID" value="KAJ3502624.1"/>
    <property type="molecule type" value="Genomic_DNA"/>
</dbReference>
<reference evidence="6" key="1">
    <citation type="submission" date="2022-07" db="EMBL/GenBank/DDBJ databases">
        <title>Genome Sequence of Agrocybe chaxingu.</title>
        <authorList>
            <person name="Buettner E."/>
        </authorList>
    </citation>
    <scope>NUCLEOTIDE SEQUENCE</scope>
    <source>
        <strain evidence="6">MP-N11</strain>
    </source>
</reference>
<dbReference type="PANTHER" id="PTHR43162">
    <property type="match status" value="1"/>
</dbReference>
<dbReference type="Gene3D" id="3.40.50.720">
    <property type="entry name" value="NAD(P)-binding Rossmann-like Domain"/>
    <property type="match status" value="1"/>
</dbReference>
<evidence type="ECO:0000259" key="5">
    <source>
        <dbReference type="Pfam" id="PF05368"/>
    </source>
</evidence>
<comment type="similarity">
    <text evidence="2">Belongs to the fgaFS/easG family.</text>
</comment>
<dbReference type="Proteomes" id="UP001148786">
    <property type="component" value="Unassembled WGS sequence"/>
</dbReference>
<keyword evidence="3" id="KW-0017">Alkaloid metabolism</keyword>
<dbReference type="InterPro" id="IPR051604">
    <property type="entry name" value="Ergot_Alk_Oxidoreductase"/>
</dbReference>
<dbReference type="GO" id="GO:0009820">
    <property type="term" value="P:alkaloid metabolic process"/>
    <property type="evidence" value="ECO:0007669"/>
    <property type="project" value="UniProtKB-KW"/>
</dbReference>
<evidence type="ECO:0000256" key="4">
    <source>
        <dbReference type="ARBA" id="ARBA00023002"/>
    </source>
</evidence>
<dbReference type="GO" id="GO:0016491">
    <property type="term" value="F:oxidoreductase activity"/>
    <property type="evidence" value="ECO:0007669"/>
    <property type="project" value="UniProtKB-KW"/>
</dbReference>
<dbReference type="InterPro" id="IPR036291">
    <property type="entry name" value="NAD(P)-bd_dom_sf"/>
</dbReference>
<dbReference type="OrthoDB" id="419598at2759"/>
<evidence type="ECO:0000313" key="7">
    <source>
        <dbReference type="Proteomes" id="UP001148786"/>
    </source>
</evidence>